<accession>A0A918MP31</accession>
<feature type="transmembrane region" description="Helical" evidence="7">
    <location>
        <begin position="140"/>
        <end position="161"/>
    </location>
</feature>
<dbReference type="SUPFAM" id="SSF116726">
    <property type="entry name" value="TrkA C-terminal domain-like"/>
    <property type="match status" value="2"/>
</dbReference>
<keyword evidence="4" id="KW-0677">Repeat</keyword>
<evidence type="ECO:0000256" key="6">
    <source>
        <dbReference type="ARBA" id="ARBA00023136"/>
    </source>
</evidence>
<dbReference type="PANTHER" id="PTHR43652:SF2">
    <property type="entry name" value="BASIC AMINO ACID ANTIPORTER YFCC-RELATED"/>
    <property type="match status" value="1"/>
</dbReference>
<comment type="subcellular location">
    <subcellularLocation>
        <location evidence="1">Membrane</location>
        <topology evidence="1">Multi-pass membrane protein</topology>
    </subcellularLocation>
</comment>
<evidence type="ECO:0000313" key="10">
    <source>
        <dbReference type="Proteomes" id="UP000634668"/>
    </source>
</evidence>
<feature type="transmembrane region" description="Helical" evidence="7">
    <location>
        <begin position="173"/>
        <end position="197"/>
    </location>
</feature>
<keyword evidence="5 7" id="KW-1133">Transmembrane helix</keyword>
<evidence type="ECO:0000256" key="2">
    <source>
        <dbReference type="ARBA" id="ARBA00022448"/>
    </source>
</evidence>
<keyword evidence="10" id="KW-1185">Reference proteome</keyword>
<dbReference type="Pfam" id="PF03600">
    <property type="entry name" value="CitMHS"/>
    <property type="match status" value="1"/>
</dbReference>
<dbReference type="RefSeq" id="WP_026814172.1">
    <property type="nucleotide sequence ID" value="NZ_BMWP01000020.1"/>
</dbReference>
<feature type="transmembrane region" description="Helical" evidence="7">
    <location>
        <begin position="52"/>
        <end position="70"/>
    </location>
</feature>
<proteinExistence type="predicted"/>
<feature type="transmembrane region" description="Helical" evidence="7">
    <location>
        <begin position="493"/>
        <end position="516"/>
    </location>
</feature>
<evidence type="ECO:0000256" key="4">
    <source>
        <dbReference type="ARBA" id="ARBA00022737"/>
    </source>
</evidence>
<feature type="transmembrane region" description="Helical" evidence="7">
    <location>
        <begin position="462"/>
        <end position="481"/>
    </location>
</feature>
<keyword evidence="3 7" id="KW-0812">Transmembrane</keyword>
<feature type="domain" description="RCK C-terminal" evidence="8">
    <location>
        <begin position="306"/>
        <end position="398"/>
    </location>
</feature>
<feature type="domain" description="RCK C-terminal" evidence="8">
    <location>
        <begin position="206"/>
        <end position="290"/>
    </location>
</feature>
<keyword evidence="2" id="KW-0813">Transport</keyword>
<keyword evidence="6 7" id="KW-0472">Membrane</keyword>
<organism evidence="9 10">
    <name type="scientific">Arenibacter certesii</name>
    <dbReference type="NCBI Taxonomy" id="228955"/>
    <lineage>
        <taxon>Bacteria</taxon>
        <taxon>Pseudomonadati</taxon>
        <taxon>Bacteroidota</taxon>
        <taxon>Flavobacteriia</taxon>
        <taxon>Flavobacteriales</taxon>
        <taxon>Flavobacteriaceae</taxon>
        <taxon>Arenibacter</taxon>
    </lineage>
</organism>
<dbReference type="Gene3D" id="3.30.70.1450">
    <property type="entry name" value="Regulator of K+ conductance, C-terminal domain"/>
    <property type="match status" value="2"/>
</dbReference>
<evidence type="ECO:0000256" key="7">
    <source>
        <dbReference type="SAM" id="Phobius"/>
    </source>
</evidence>
<dbReference type="PROSITE" id="PS51202">
    <property type="entry name" value="RCK_C"/>
    <property type="match status" value="2"/>
</dbReference>
<dbReference type="EMBL" id="BMWP01000020">
    <property type="protein sequence ID" value="GGW41441.1"/>
    <property type="molecule type" value="Genomic_DNA"/>
</dbReference>
<feature type="transmembrane region" description="Helical" evidence="7">
    <location>
        <begin position="547"/>
        <end position="567"/>
    </location>
</feature>
<evidence type="ECO:0000313" key="9">
    <source>
        <dbReference type="EMBL" id="GGW41441.1"/>
    </source>
</evidence>
<dbReference type="AlphaFoldDB" id="A0A918MP31"/>
<reference evidence="9" key="2">
    <citation type="submission" date="2020-09" db="EMBL/GenBank/DDBJ databases">
        <authorList>
            <person name="Sun Q."/>
            <person name="Kim S."/>
        </authorList>
    </citation>
    <scope>NUCLEOTIDE SEQUENCE</scope>
    <source>
        <strain evidence="9">KCTC 12113</strain>
    </source>
</reference>
<dbReference type="InterPro" id="IPR006037">
    <property type="entry name" value="RCK_C"/>
</dbReference>
<evidence type="ECO:0000256" key="5">
    <source>
        <dbReference type="ARBA" id="ARBA00022989"/>
    </source>
</evidence>
<feature type="transmembrane region" description="Helical" evidence="7">
    <location>
        <begin position="90"/>
        <end position="119"/>
    </location>
</feature>
<name>A0A918MP31_9FLAO</name>
<feature type="transmembrane region" description="Helical" evidence="7">
    <location>
        <begin position="5"/>
        <end position="23"/>
    </location>
</feature>
<dbReference type="PANTHER" id="PTHR43652">
    <property type="entry name" value="BASIC AMINO ACID ANTIPORTER YFCC-RELATED"/>
    <property type="match status" value="1"/>
</dbReference>
<gene>
    <name evidence="9" type="ORF">GCM10007383_27760</name>
</gene>
<dbReference type="InterPro" id="IPR036721">
    <property type="entry name" value="RCK_C_sf"/>
</dbReference>
<evidence type="ECO:0000256" key="3">
    <source>
        <dbReference type="ARBA" id="ARBA00022692"/>
    </source>
</evidence>
<dbReference type="Pfam" id="PF02080">
    <property type="entry name" value="TrkA_C"/>
    <property type="match status" value="1"/>
</dbReference>
<comment type="caution">
    <text evidence="9">The sequence shown here is derived from an EMBL/GenBank/DDBJ whole genome shotgun (WGS) entry which is preliminary data.</text>
</comment>
<feature type="transmembrane region" description="Helical" evidence="7">
    <location>
        <begin position="29"/>
        <end position="45"/>
    </location>
</feature>
<feature type="transmembrane region" description="Helical" evidence="7">
    <location>
        <begin position="416"/>
        <end position="442"/>
    </location>
</feature>
<dbReference type="GO" id="GO:0008324">
    <property type="term" value="F:monoatomic cation transmembrane transporter activity"/>
    <property type="evidence" value="ECO:0007669"/>
    <property type="project" value="InterPro"/>
</dbReference>
<reference evidence="9" key="1">
    <citation type="journal article" date="2014" name="Int. J. Syst. Evol. Microbiol.">
        <title>Complete genome sequence of Corynebacterium casei LMG S-19264T (=DSM 44701T), isolated from a smear-ripened cheese.</title>
        <authorList>
            <consortium name="US DOE Joint Genome Institute (JGI-PGF)"/>
            <person name="Walter F."/>
            <person name="Albersmeier A."/>
            <person name="Kalinowski J."/>
            <person name="Ruckert C."/>
        </authorList>
    </citation>
    <scope>NUCLEOTIDE SEQUENCE</scope>
    <source>
        <strain evidence="9">KCTC 12113</strain>
    </source>
</reference>
<dbReference type="GO" id="GO:0006813">
    <property type="term" value="P:potassium ion transport"/>
    <property type="evidence" value="ECO:0007669"/>
    <property type="project" value="InterPro"/>
</dbReference>
<protein>
    <submittedName>
        <fullName evidence="9">Membrane protein</fullName>
    </submittedName>
</protein>
<evidence type="ECO:0000259" key="8">
    <source>
        <dbReference type="PROSITE" id="PS51202"/>
    </source>
</evidence>
<dbReference type="Proteomes" id="UP000634668">
    <property type="component" value="Unassembled WGS sequence"/>
</dbReference>
<evidence type="ECO:0000256" key="1">
    <source>
        <dbReference type="ARBA" id="ARBA00004141"/>
    </source>
</evidence>
<feature type="transmembrane region" description="Helical" evidence="7">
    <location>
        <begin position="579"/>
        <end position="601"/>
    </location>
</feature>
<dbReference type="InterPro" id="IPR051679">
    <property type="entry name" value="DASS-Related_Transporters"/>
</dbReference>
<sequence length="605" mass="66587">MTVDIILVFLVLATVIVLFALEIFPVDKIAFFIIVSLTLLGLISPEEAISGFSNSATIAVLALMILAIAMEENGVISWLTSGLGKLKGLSIYVMAPLFMVVTASISAFISTTAVVIVFIKIINQLSERFKVPKSKLLLPISFAGILGGSCTLMGTSTNLIVNAVGKNLGAPALGFFEFTAIGLIFLGVSIIYLTLALRWLPWSKDKDLNEDYSLDNYITSVRIKSESHLVDKRIENTFLYNNPELSLLQLVRDNRVHNAPGKYITLKENDELLLMCDIKNLSKLNESQGLGVNEQHHWMIPDKPTEEGEKGSKLDERVFVELLMLPGAALLGKTLGNLRGYMQQDVLPIAIKKRKTLTNIHQRMVRSSVNKLVLKAGDRLLVDVSRENVQSLEAIENIVLLQQLDRPENNAPIKKYFSLAVLLMVVALAATGVLSIMVSALSGVALLLLTNQLYLDRVYKKVNWQIFFLLAGMIPLGLAMNNTGADTWISEQLLGFLEGQPQMVVIGTLFFVTMVMSGVVSNNATAIIMTPIAIAVAHGLQLDFKPFILAVMFAANFSFFTPVGYQTNTLIYGIGNYKFKHFFIIGGILSLILWVLATVLLTRML</sequence>
<dbReference type="InterPro" id="IPR004680">
    <property type="entry name" value="Cit_transptr-like_dom"/>
</dbReference>
<dbReference type="GO" id="GO:0005886">
    <property type="term" value="C:plasma membrane"/>
    <property type="evidence" value="ECO:0007669"/>
    <property type="project" value="TreeGrafter"/>
</dbReference>